<reference evidence="3" key="1">
    <citation type="submission" date="2023-06" db="EMBL/GenBank/DDBJ databases">
        <title>Genome-scale phylogeny and comparative genomics of the fungal order Sordariales.</title>
        <authorList>
            <consortium name="Lawrence Berkeley National Laboratory"/>
            <person name="Hensen N."/>
            <person name="Bonometti L."/>
            <person name="Westerberg I."/>
            <person name="Brannstrom I.O."/>
            <person name="Guillou S."/>
            <person name="Cros-Aarteil S."/>
            <person name="Calhoun S."/>
            <person name="Haridas S."/>
            <person name="Kuo A."/>
            <person name="Mondo S."/>
            <person name="Pangilinan J."/>
            <person name="Riley R."/>
            <person name="Labutti K."/>
            <person name="Andreopoulos B."/>
            <person name="Lipzen A."/>
            <person name="Chen C."/>
            <person name="Yanf M."/>
            <person name="Daum C."/>
            <person name="Ng V."/>
            <person name="Clum A."/>
            <person name="Steindorff A."/>
            <person name="Ohm R."/>
            <person name="Martin F."/>
            <person name="Silar P."/>
            <person name="Natvig D."/>
            <person name="Lalanne C."/>
            <person name="Gautier V."/>
            <person name="Ament-Velasquez S.L."/>
            <person name="Kruys A."/>
            <person name="Hutchinson M.I."/>
            <person name="Powell A.J."/>
            <person name="Barry K."/>
            <person name="Miller A.N."/>
            <person name="Grigoriev I.V."/>
            <person name="Debuchy R."/>
            <person name="Gladieux P."/>
            <person name="Thoren M.H."/>
            <person name="Johannesson H."/>
        </authorList>
    </citation>
    <scope>NUCLEOTIDE SEQUENCE</scope>
    <source>
        <strain evidence="3">SMH4607-1</strain>
    </source>
</reference>
<dbReference type="Proteomes" id="UP001172102">
    <property type="component" value="Unassembled WGS sequence"/>
</dbReference>
<evidence type="ECO:0000256" key="2">
    <source>
        <dbReference type="SAM" id="MobiDB-lite"/>
    </source>
</evidence>
<comment type="caution">
    <text evidence="3">The sequence shown here is derived from an EMBL/GenBank/DDBJ whole genome shotgun (WGS) entry which is preliminary data.</text>
</comment>
<name>A0AA40AQH7_9PEZI</name>
<protein>
    <recommendedName>
        <fullName evidence="5">BZIP domain-containing protein</fullName>
    </recommendedName>
</protein>
<organism evidence="3 4">
    <name type="scientific">Lasiosphaeris hirsuta</name>
    <dbReference type="NCBI Taxonomy" id="260670"/>
    <lineage>
        <taxon>Eukaryota</taxon>
        <taxon>Fungi</taxon>
        <taxon>Dikarya</taxon>
        <taxon>Ascomycota</taxon>
        <taxon>Pezizomycotina</taxon>
        <taxon>Sordariomycetes</taxon>
        <taxon>Sordariomycetidae</taxon>
        <taxon>Sordariales</taxon>
        <taxon>Lasiosphaeriaceae</taxon>
        <taxon>Lasiosphaeris</taxon>
    </lineage>
</organism>
<keyword evidence="1" id="KW-0175">Coiled coil</keyword>
<keyword evidence="4" id="KW-1185">Reference proteome</keyword>
<evidence type="ECO:0000313" key="4">
    <source>
        <dbReference type="Proteomes" id="UP001172102"/>
    </source>
</evidence>
<proteinExistence type="predicted"/>
<feature type="coiled-coil region" evidence="1">
    <location>
        <begin position="27"/>
        <end position="57"/>
    </location>
</feature>
<feature type="region of interest" description="Disordered" evidence="2">
    <location>
        <begin position="87"/>
        <end position="125"/>
    </location>
</feature>
<dbReference type="AlphaFoldDB" id="A0AA40AQH7"/>
<sequence>MPSSEEIDDAELSQRRERGRLAQRAFRRRQIDTIRELREDNQALREAIDQISRAAARGPAQSHNDQASLQAAIQNAFRVAGLNSSVARAPTGANDGDYDGDFHTPGPSGQQQQQQQQQQQHQQGMVVEDMNSNIDFTTLGAPLLPTPPQMSTSLTTAQQNHHLIMDNLSLYGQTARPAAQMTSPPRFSASKGGVGGDARMSPRMTYGLWFEPDRAIRIVQPPRDIVPYVGDGMRSLAGAIFWAGMGFSLRALRTVIEARFRSADVSYSSFGDYGPDSDDDEADNEYGLSSSDSNADGDGRSTNIVILASDDDEDYYDNDNDQVDDEANNDDGTRQTRPRSRSRNQTPTQTQSQSRPATTTQTQNPPRRARPPTHPAPSSSSRTPTQTREQKESQYRKRIRQATRAVERMFGPTLRLGLVSDQAVFDIIHARFAWRRMGYIAGDHPGRDPEAPMRLFAAILRDLDHTADLGEARLWMTPTDVEAYVRERLRVTPAGWTPWQEALAGRGQDERRVNMVKKLVWMVAYAGTCFGDGPRWRIDALHALIEKWVEEVAQGPDGVGVWY</sequence>
<evidence type="ECO:0008006" key="5">
    <source>
        <dbReference type="Google" id="ProtNLM"/>
    </source>
</evidence>
<accession>A0AA40AQH7</accession>
<dbReference type="EMBL" id="JAUKUA010000003">
    <property type="protein sequence ID" value="KAK0720148.1"/>
    <property type="molecule type" value="Genomic_DNA"/>
</dbReference>
<gene>
    <name evidence="3" type="ORF">B0H67DRAFT_552379</name>
</gene>
<feature type="compositionally biased region" description="Low complexity" evidence="2">
    <location>
        <begin position="343"/>
        <end position="366"/>
    </location>
</feature>
<evidence type="ECO:0000256" key="1">
    <source>
        <dbReference type="SAM" id="Coils"/>
    </source>
</evidence>
<feature type="region of interest" description="Disordered" evidence="2">
    <location>
        <begin position="267"/>
        <end position="398"/>
    </location>
</feature>
<feature type="compositionally biased region" description="Polar residues" evidence="2">
    <location>
        <begin position="287"/>
        <end position="304"/>
    </location>
</feature>
<dbReference type="CDD" id="cd14688">
    <property type="entry name" value="bZIP_YAP"/>
    <property type="match status" value="1"/>
</dbReference>
<feature type="compositionally biased region" description="Low complexity" evidence="2">
    <location>
        <begin position="376"/>
        <end position="387"/>
    </location>
</feature>
<evidence type="ECO:0000313" key="3">
    <source>
        <dbReference type="EMBL" id="KAK0720148.1"/>
    </source>
</evidence>
<feature type="compositionally biased region" description="Acidic residues" evidence="2">
    <location>
        <begin position="275"/>
        <end position="284"/>
    </location>
</feature>
<feature type="compositionally biased region" description="Low complexity" evidence="2">
    <location>
        <begin position="110"/>
        <end position="123"/>
    </location>
</feature>
<feature type="compositionally biased region" description="Acidic residues" evidence="2">
    <location>
        <begin position="309"/>
        <end position="329"/>
    </location>
</feature>